<dbReference type="EMBL" id="GBYB01002841">
    <property type="protein sequence ID" value="JAG72608.1"/>
    <property type="molecule type" value="Transcribed_RNA"/>
</dbReference>
<dbReference type="AlphaFoldDB" id="A0A0C9R7V3"/>
<accession>A0A0C9R7V3</accession>
<evidence type="ECO:0000313" key="1">
    <source>
        <dbReference type="EMBL" id="JAG72608.1"/>
    </source>
</evidence>
<organism evidence="1">
    <name type="scientific">Fopius arisanus</name>
    <dbReference type="NCBI Taxonomy" id="64838"/>
    <lineage>
        <taxon>Eukaryota</taxon>
        <taxon>Metazoa</taxon>
        <taxon>Ecdysozoa</taxon>
        <taxon>Arthropoda</taxon>
        <taxon>Hexapoda</taxon>
        <taxon>Insecta</taxon>
        <taxon>Pterygota</taxon>
        <taxon>Neoptera</taxon>
        <taxon>Endopterygota</taxon>
        <taxon>Hymenoptera</taxon>
        <taxon>Apocrita</taxon>
        <taxon>Ichneumonoidea</taxon>
        <taxon>Braconidae</taxon>
        <taxon>Opiinae</taxon>
        <taxon>Fopius</taxon>
    </lineage>
</organism>
<reference evidence="1" key="1">
    <citation type="submission" date="2015-01" db="EMBL/GenBank/DDBJ databases">
        <title>Transcriptome Assembly of Fopius arisanus.</title>
        <authorList>
            <person name="Geib S."/>
        </authorList>
    </citation>
    <scope>NUCLEOTIDE SEQUENCE</scope>
</reference>
<sequence>MCPIGCCQWANRRPTYTCPGKLPPAKAISLDIQLLFVVLMRRTIETSAHTPRAYSLAGRGGARVAFRKNDKSYSNIKKCRKMDGSVGAQENHKEDDFIGLPCAHWSWIEISAGAQQSK</sequence>
<proteinExistence type="predicted"/>
<name>A0A0C9R7V3_9HYME</name>
<protein>
    <submittedName>
        <fullName evidence="1">Uncharacterized protein</fullName>
    </submittedName>
</protein>
<gene>
    <name evidence="1" type="ORF">g.32935</name>
</gene>